<sequence length="689" mass="73596">MRLTVEDIFALLPAYMRLRDADQGAAGKSRLAPGDDREAVEFGPLHTLASLIAREAQVVGEQIDQLYDDAFIETCAPWVVAYLGDLLGVRGLSQIPGGPDLRARVADALALRARKGTLRALEHAAWESSDLPVMAVEYDRKLVHAQSMRLTHPAMGAAVDLRDKPGLARIGAAYERASRGVEVRRIDSMGGRWNLGNVGLHVWRLRIAPISRHQLNPAASGRRIFRFHPLGCDAALYDRAPARPPIEQPMRETALPIAITRALMAEDPGRFYGEDRAIQVWAGANPIPLTEIRAAHLGDRATGGTEPWNRAPLPALTLIDPELGRLVVGQNRAGPIRVSCRFARAFDIGGGEQDRSASLGSIENPAILPPSALVATRVTDAGGTGTFLLDQSTHYRSGSSIDVPDDGLLRILASDGRWPTLRLPATLTITLGRNARVELNGLRMHGGQIRLRGNAAAPGTLVLRDCTLVPGHALDRDGDPVSPGAVSLLVEANGAAILCERVVTGPVRLVSDVEAGFSDCIIDAGSAEARAIFAPPNAARHAISLTRCTVRGRVETDAFTGGLTAEDETAEGLPATTDTLFLGSAPAVDAARRQIGCIRFSLVPAGSQVPRLYRCIQGPMPVFACLRLADPGYFLPAAGTDDALRRGAEDGGEIGAGNRAGLTFRDDNIARSIQDFLRFGHAAGIFHET</sequence>
<keyword evidence="2" id="KW-1185">Reference proteome</keyword>
<name>A0A1I3ATE2_9RHOB</name>
<dbReference type="STRING" id="34004.SAMN04488021_11710"/>
<dbReference type="EMBL" id="FOPU01000017">
    <property type="protein sequence ID" value="SFH53357.1"/>
    <property type="molecule type" value="Genomic_DNA"/>
</dbReference>
<gene>
    <name evidence="1" type="ORF">SAMN04488021_11710</name>
</gene>
<protein>
    <recommendedName>
        <fullName evidence="3">Phage tail protein (Tail_P2_I)</fullName>
    </recommendedName>
</protein>
<reference evidence="1 2" key="1">
    <citation type="submission" date="2016-10" db="EMBL/GenBank/DDBJ databases">
        <authorList>
            <person name="de Groot N.N."/>
        </authorList>
    </citation>
    <scope>NUCLEOTIDE SEQUENCE [LARGE SCALE GENOMIC DNA]</scope>
    <source>
        <strain evidence="1 2">DSM 8537</strain>
    </source>
</reference>
<proteinExistence type="predicted"/>
<dbReference type="RefSeq" id="WP_074967988.1">
    <property type="nucleotide sequence ID" value="NZ_CBCRYP010000049.1"/>
</dbReference>
<organism evidence="1 2">
    <name type="scientific">Paracoccus aminovorans</name>
    <dbReference type="NCBI Taxonomy" id="34004"/>
    <lineage>
        <taxon>Bacteria</taxon>
        <taxon>Pseudomonadati</taxon>
        <taxon>Pseudomonadota</taxon>
        <taxon>Alphaproteobacteria</taxon>
        <taxon>Rhodobacterales</taxon>
        <taxon>Paracoccaceae</taxon>
        <taxon>Paracoccus</taxon>
    </lineage>
</organism>
<dbReference type="AlphaFoldDB" id="A0A1I3ATE2"/>
<dbReference type="Proteomes" id="UP000183635">
    <property type="component" value="Unassembled WGS sequence"/>
</dbReference>
<accession>A0A1I3ATE2</accession>
<evidence type="ECO:0008006" key="3">
    <source>
        <dbReference type="Google" id="ProtNLM"/>
    </source>
</evidence>
<dbReference type="OrthoDB" id="626916at2"/>
<evidence type="ECO:0000313" key="2">
    <source>
        <dbReference type="Proteomes" id="UP000183635"/>
    </source>
</evidence>
<evidence type="ECO:0000313" key="1">
    <source>
        <dbReference type="EMBL" id="SFH53357.1"/>
    </source>
</evidence>